<proteinExistence type="inferred from homology"/>
<keyword evidence="8" id="KW-1185">Reference proteome</keyword>
<keyword evidence="2" id="KW-0805">Transcription regulation</keyword>
<feature type="domain" description="Sugar-binding" evidence="5">
    <location>
        <begin position="64"/>
        <end position="314"/>
    </location>
</feature>
<comment type="similarity">
    <text evidence="1">Belongs to the SorC transcriptional regulatory family.</text>
</comment>
<evidence type="ECO:0000313" key="7">
    <source>
        <dbReference type="EMBL" id="GLV54121.1"/>
    </source>
</evidence>
<dbReference type="InterPro" id="IPR051054">
    <property type="entry name" value="SorC_transcr_regulators"/>
</dbReference>
<dbReference type="SUPFAM" id="SSF100950">
    <property type="entry name" value="NagB/RpiA/CoA transferase-like"/>
    <property type="match status" value="1"/>
</dbReference>
<evidence type="ECO:0000256" key="2">
    <source>
        <dbReference type="ARBA" id="ARBA00023015"/>
    </source>
</evidence>
<keyword evidence="3 7" id="KW-0238">DNA-binding</keyword>
<evidence type="ECO:0000259" key="5">
    <source>
        <dbReference type="Pfam" id="PF04198"/>
    </source>
</evidence>
<dbReference type="GO" id="GO:0003677">
    <property type="term" value="F:DNA binding"/>
    <property type="evidence" value="ECO:0007669"/>
    <property type="project" value="UniProtKB-KW"/>
</dbReference>
<gene>
    <name evidence="7" type="ORF">KDH_09700</name>
</gene>
<dbReference type="Gene3D" id="1.10.10.60">
    <property type="entry name" value="Homeodomain-like"/>
    <property type="match status" value="1"/>
</dbReference>
<dbReference type="Proteomes" id="UP001344906">
    <property type="component" value="Unassembled WGS sequence"/>
</dbReference>
<evidence type="ECO:0000313" key="8">
    <source>
        <dbReference type="Proteomes" id="UP001344906"/>
    </source>
</evidence>
<sequence>MARIDELRLMVKVAHLYYDQDMTQPEIAAKLDLSQASVSRLLKRAKREQIVRVTVNMPYGVYPHLEEQLQKAYGLKEAIVVDSIEHSDQILRDIGSAAAYYLETTLRSGDIIGVSSWSSTLLAMVDALQPLARPLQIRVLQILGGLGSPSAEVYASRLVDRLANLMRGTATFLPAPGIVGSPDVVPVLLQDHYVQAAMSLFDQVTIALVGIGTLEPSGLLASSGNIFSPAELDMLRAAGAVGDICLRFFDASGNPVVTPLNDRVIGMGLDQLRKAKRAVGIAGGLQKLSAIRGALQGRFINVLITDRFTAQHLLQMAETSEILPAAHPSSSLE</sequence>
<accession>A0ABQ6FMS8</accession>
<dbReference type="PANTHER" id="PTHR34294:SF12">
    <property type="entry name" value="SUGAR-BINDING TRANSCRIPTIONAL REGULATOR"/>
    <property type="match status" value="1"/>
</dbReference>
<dbReference type="InterPro" id="IPR037171">
    <property type="entry name" value="NagB/RpiA_transferase-like"/>
</dbReference>
<evidence type="ECO:0000256" key="3">
    <source>
        <dbReference type="ARBA" id="ARBA00023125"/>
    </source>
</evidence>
<dbReference type="Pfam" id="PF04198">
    <property type="entry name" value="Sugar-bind"/>
    <property type="match status" value="1"/>
</dbReference>
<comment type="caution">
    <text evidence="7">The sequence shown here is derived from an EMBL/GenBank/DDBJ whole genome shotgun (WGS) entry which is preliminary data.</text>
</comment>
<dbReference type="Gene3D" id="3.40.50.1360">
    <property type="match status" value="1"/>
</dbReference>
<evidence type="ECO:0000256" key="1">
    <source>
        <dbReference type="ARBA" id="ARBA00010466"/>
    </source>
</evidence>
<dbReference type="Pfam" id="PF04545">
    <property type="entry name" value="Sigma70_r4"/>
    <property type="match status" value="1"/>
</dbReference>
<name>A0ABQ6FMS8_9CHLR</name>
<evidence type="ECO:0000256" key="4">
    <source>
        <dbReference type="ARBA" id="ARBA00023163"/>
    </source>
</evidence>
<dbReference type="RefSeq" id="WP_338247829.1">
    <property type="nucleotide sequence ID" value="NZ_BSRI01000001.1"/>
</dbReference>
<dbReference type="InterPro" id="IPR007630">
    <property type="entry name" value="RNA_pol_sigma70_r4"/>
</dbReference>
<dbReference type="InterPro" id="IPR007324">
    <property type="entry name" value="Sugar-bd_dom_put"/>
</dbReference>
<protein>
    <submittedName>
        <fullName evidence="7">DNA-binding transcriptional regulator</fullName>
    </submittedName>
</protein>
<evidence type="ECO:0000259" key="6">
    <source>
        <dbReference type="Pfam" id="PF04545"/>
    </source>
</evidence>
<reference evidence="7 8" key="1">
    <citation type="submission" date="2023-02" db="EMBL/GenBank/DDBJ databases">
        <title>Dictyobacter halimunensis sp. nov., a new member of the class Ktedonobacteria from forest soil in a geothermal area.</title>
        <authorList>
            <person name="Rachmania M.K."/>
            <person name="Ningsih F."/>
            <person name="Sakai Y."/>
            <person name="Yabe S."/>
            <person name="Yokota A."/>
            <person name="Sjamsuridzal W."/>
        </authorList>
    </citation>
    <scope>NUCLEOTIDE SEQUENCE [LARGE SCALE GENOMIC DNA]</scope>
    <source>
        <strain evidence="7 8">S3.2.2.5</strain>
    </source>
</reference>
<feature type="domain" description="RNA polymerase sigma-70 region 4" evidence="6">
    <location>
        <begin position="15"/>
        <end position="45"/>
    </location>
</feature>
<organism evidence="7 8">
    <name type="scientific">Dictyobacter halimunensis</name>
    <dbReference type="NCBI Taxonomy" id="3026934"/>
    <lineage>
        <taxon>Bacteria</taxon>
        <taxon>Bacillati</taxon>
        <taxon>Chloroflexota</taxon>
        <taxon>Ktedonobacteria</taxon>
        <taxon>Ktedonobacterales</taxon>
        <taxon>Dictyobacteraceae</taxon>
        <taxon>Dictyobacter</taxon>
    </lineage>
</organism>
<keyword evidence="4" id="KW-0804">Transcription</keyword>
<dbReference type="PANTHER" id="PTHR34294">
    <property type="entry name" value="TRANSCRIPTIONAL REGULATOR-RELATED"/>
    <property type="match status" value="1"/>
</dbReference>
<dbReference type="EMBL" id="BSRI01000001">
    <property type="protein sequence ID" value="GLV54121.1"/>
    <property type="molecule type" value="Genomic_DNA"/>
</dbReference>